<evidence type="ECO:0000256" key="5">
    <source>
        <dbReference type="SAM" id="Phobius"/>
    </source>
</evidence>
<sequence>MNGRIPTSVLRAAAKQARVAMTRKYSSPQGLGAIGIAAFLVAIIWFFRDADFMDAVGAAAYLFAGFLALTVISGAMLTIASEIQLERESGTLLRAKAIPHGITGHLLAKLMSVPVELAIAVVPMLIGIALITPEALPSGAGRWVVLVATMLLGTASMLPWGAVLGSIFRTMIGMSVAMLVIYGVTAVSGFFFPVTMLPGWAQSLVQLTPIYWVGLGLRGAMLPESAAAVEIGGVWRSELTVLVLVGWAVLGLVLATVFLRRMARRQSGSTVAAARERVMARGY</sequence>
<organism evidence="7 8">
    <name type="scientific">Ornithinimicrobium pratense</name>
    <dbReference type="NCBI Taxonomy" id="2593973"/>
    <lineage>
        <taxon>Bacteria</taxon>
        <taxon>Bacillati</taxon>
        <taxon>Actinomycetota</taxon>
        <taxon>Actinomycetes</taxon>
        <taxon>Micrococcales</taxon>
        <taxon>Ornithinimicrobiaceae</taxon>
        <taxon>Ornithinimicrobium</taxon>
    </lineage>
</organism>
<evidence type="ECO:0000256" key="2">
    <source>
        <dbReference type="ARBA" id="ARBA00022692"/>
    </source>
</evidence>
<comment type="subcellular location">
    <subcellularLocation>
        <location evidence="1">Membrane</location>
        <topology evidence="1">Multi-pass membrane protein</topology>
    </subcellularLocation>
</comment>
<feature type="domain" description="ABC-2 type transporter transmembrane" evidence="6">
    <location>
        <begin position="58"/>
        <end position="253"/>
    </location>
</feature>
<dbReference type="PANTHER" id="PTHR43229:SF2">
    <property type="entry name" value="NODULATION PROTEIN J"/>
    <property type="match status" value="1"/>
</dbReference>
<reference evidence="7 8" key="1">
    <citation type="submission" date="2019-09" db="EMBL/GenBank/DDBJ databases">
        <title>Serinicoccus pratensis sp. nov., isolated from meadow soil.</title>
        <authorList>
            <person name="Zhang W."/>
        </authorList>
    </citation>
    <scope>NUCLEOTIDE SEQUENCE [LARGE SCALE GENOMIC DNA]</scope>
    <source>
        <strain evidence="7 8">W204</strain>
    </source>
</reference>
<dbReference type="GO" id="GO:0140359">
    <property type="term" value="F:ABC-type transporter activity"/>
    <property type="evidence" value="ECO:0007669"/>
    <property type="project" value="InterPro"/>
</dbReference>
<dbReference type="OrthoDB" id="9786643at2"/>
<name>A0A5J6V114_9MICO</name>
<dbReference type="InterPro" id="IPR013525">
    <property type="entry name" value="ABC2_TM"/>
</dbReference>
<dbReference type="RefSeq" id="WP_158059728.1">
    <property type="nucleotide sequence ID" value="NZ_CP044427.1"/>
</dbReference>
<gene>
    <name evidence="7" type="ORF">FY030_00050</name>
</gene>
<dbReference type="AlphaFoldDB" id="A0A5J6V114"/>
<dbReference type="Proteomes" id="UP000326546">
    <property type="component" value="Chromosome"/>
</dbReference>
<evidence type="ECO:0000313" key="8">
    <source>
        <dbReference type="Proteomes" id="UP000326546"/>
    </source>
</evidence>
<dbReference type="InterPro" id="IPR051784">
    <property type="entry name" value="Nod_factor_ABC_transporter"/>
</dbReference>
<keyword evidence="4 5" id="KW-0472">Membrane</keyword>
<feature type="transmembrane region" description="Helical" evidence="5">
    <location>
        <begin position="143"/>
        <end position="164"/>
    </location>
</feature>
<accession>A0A5J6V114</accession>
<dbReference type="EMBL" id="CP044427">
    <property type="protein sequence ID" value="QFG67330.1"/>
    <property type="molecule type" value="Genomic_DNA"/>
</dbReference>
<evidence type="ECO:0000256" key="4">
    <source>
        <dbReference type="ARBA" id="ARBA00023136"/>
    </source>
</evidence>
<keyword evidence="2 5" id="KW-0812">Transmembrane</keyword>
<evidence type="ECO:0000259" key="6">
    <source>
        <dbReference type="Pfam" id="PF12698"/>
    </source>
</evidence>
<proteinExistence type="predicted"/>
<keyword evidence="3 5" id="KW-1133">Transmembrane helix</keyword>
<feature type="transmembrane region" description="Helical" evidence="5">
    <location>
        <begin position="30"/>
        <end position="47"/>
    </location>
</feature>
<feature type="transmembrane region" description="Helical" evidence="5">
    <location>
        <begin position="106"/>
        <end position="131"/>
    </location>
</feature>
<evidence type="ECO:0000256" key="3">
    <source>
        <dbReference type="ARBA" id="ARBA00022989"/>
    </source>
</evidence>
<feature type="transmembrane region" description="Helical" evidence="5">
    <location>
        <begin position="59"/>
        <end position="85"/>
    </location>
</feature>
<evidence type="ECO:0000313" key="7">
    <source>
        <dbReference type="EMBL" id="QFG67330.1"/>
    </source>
</evidence>
<dbReference type="GO" id="GO:0016020">
    <property type="term" value="C:membrane"/>
    <property type="evidence" value="ECO:0007669"/>
    <property type="project" value="UniProtKB-SubCell"/>
</dbReference>
<keyword evidence="8" id="KW-1185">Reference proteome</keyword>
<dbReference type="KEGG" id="serw:FY030_00050"/>
<protein>
    <submittedName>
        <fullName evidence="7">ABC transporter permease</fullName>
    </submittedName>
</protein>
<feature type="transmembrane region" description="Helical" evidence="5">
    <location>
        <begin position="176"/>
        <end position="201"/>
    </location>
</feature>
<evidence type="ECO:0000256" key="1">
    <source>
        <dbReference type="ARBA" id="ARBA00004141"/>
    </source>
</evidence>
<dbReference type="Pfam" id="PF12698">
    <property type="entry name" value="ABC2_membrane_3"/>
    <property type="match status" value="1"/>
</dbReference>
<feature type="transmembrane region" description="Helical" evidence="5">
    <location>
        <begin position="239"/>
        <end position="259"/>
    </location>
</feature>
<dbReference type="PANTHER" id="PTHR43229">
    <property type="entry name" value="NODULATION PROTEIN J"/>
    <property type="match status" value="1"/>
</dbReference>